<proteinExistence type="predicted"/>
<gene>
    <name evidence="1" type="ORF">DFQ12_2070</name>
</gene>
<dbReference type="Pfam" id="PF20329">
    <property type="entry name" value="DUF6624"/>
    <property type="match status" value="1"/>
</dbReference>
<sequence length="332" mass="38301">MKINLILSSILVILMSLFYSISLAQNIADYNKNIRLAEKFYLEKEYRSAANLYSTAFTANGNRGTVRDRYEAARCWSLAGIPDSAFLYLTKISQAGFTEFDEIIQDTAFNLFNKDVRWPKIVDSIKSNFINQDKDVRWQFKKLNKPVMAILDTIYHDDQNPRNLLQKIIAQKGESDPQIQSINLYMHQKDSINREKVKKIISEFGWLGKNEVGQQGNQTLFLVIQHSDLATQIEYLPIMRNAMKEGKMSSASFAIFEDRVALQQGKEQIYGSQIAQLGNGKFYVLPMIDPINVDERRAQARLIPISEYLKKFNIIWSIKRYKKDLLDASKAQ</sequence>
<organism evidence="1 2">
    <name type="scientific">Sphingobacterium detergens</name>
    <dbReference type="NCBI Taxonomy" id="1145106"/>
    <lineage>
        <taxon>Bacteria</taxon>
        <taxon>Pseudomonadati</taxon>
        <taxon>Bacteroidota</taxon>
        <taxon>Sphingobacteriia</taxon>
        <taxon>Sphingobacteriales</taxon>
        <taxon>Sphingobacteriaceae</taxon>
        <taxon>Sphingobacterium</taxon>
    </lineage>
</organism>
<evidence type="ECO:0000313" key="2">
    <source>
        <dbReference type="Proteomes" id="UP000286246"/>
    </source>
</evidence>
<dbReference type="OrthoDB" id="1164858at2"/>
<keyword evidence="2" id="KW-1185">Reference proteome</keyword>
<dbReference type="EMBL" id="RAPY01000001">
    <property type="protein sequence ID" value="RKE57192.1"/>
    <property type="molecule type" value="Genomic_DNA"/>
</dbReference>
<name>A0A420BKF3_SPHD1</name>
<accession>A0A420BKF3</accession>
<dbReference type="InterPro" id="IPR046732">
    <property type="entry name" value="DUF6624"/>
</dbReference>
<comment type="caution">
    <text evidence="1">The sequence shown here is derived from an EMBL/GenBank/DDBJ whole genome shotgun (WGS) entry which is preliminary data.</text>
</comment>
<reference evidence="1 2" key="1">
    <citation type="submission" date="2018-09" db="EMBL/GenBank/DDBJ databases">
        <title>Genomic Encyclopedia of Type Strains, Phase III (KMG-III): the genomes of soil and plant-associated and newly described type strains.</title>
        <authorList>
            <person name="Whitman W."/>
        </authorList>
    </citation>
    <scope>NUCLEOTIDE SEQUENCE [LARGE SCALE GENOMIC DNA]</scope>
    <source>
        <strain evidence="1 2">CECT 7938</strain>
    </source>
</reference>
<protein>
    <submittedName>
        <fullName evidence="1">Uncharacterized protein</fullName>
    </submittedName>
</protein>
<evidence type="ECO:0000313" key="1">
    <source>
        <dbReference type="EMBL" id="RKE57192.1"/>
    </source>
</evidence>
<dbReference type="RefSeq" id="WP_147420379.1">
    <property type="nucleotide sequence ID" value="NZ_RAPY01000001.1"/>
</dbReference>
<dbReference type="AlphaFoldDB" id="A0A420BKF3"/>
<dbReference type="Proteomes" id="UP000286246">
    <property type="component" value="Unassembled WGS sequence"/>
</dbReference>